<evidence type="ECO:0000256" key="1">
    <source>
        <dbReference type="ARBA" id="ARBA00022723"/>
    </source>
</evidence>
<keyword evidence="1" id="KW-0479">Metal-binding</keyword>
<dbReference type="GO" id="GO:0019323">
    <property type="term" value="P:pentose catabolic process"/>
    <property type="evidence" value="ECO:0007669"/>
    <property type="project" value="TreeGrafter"/>
</dbReference>
<dbReference type="Gene3D" id="3.40.225.10">
    <property type="entry name" value="Class II aldolase/adducin N-terminal domain"/>
    <property type="match status" value="1"/>
</dbReference>
<proteinExistence type="predicted"/>
<dbReference type="InterPro" id="IPR001303">
    <property type="entry name" value="Aldolase_II/adducin_N"/>
</dbReference>
<evidence type="ECO:0000256" key="2">
    <source>
        <dbReference type="ARBA" id="ARBA00023239"/>
    </source>
</evidence>
<dbReference type="GO" id="GO:0016832">
    <property type="term" value="F:aldehyde-lyase activity"/>
    <property type="evidence" value="ECO:0007669"/>
    <property type="project" value="TreeGrafter"/>
</dbReference>
<protein>
    <submittedName>
        <fullName evidence="4">L-fuculose-phosphate aldolase</fullName>
    </submittedName>
</protein>
<evidence type="ECO:0000259" key="3">
    <source>
        <dbReference type="SMART" id="SM01007"/>
    </source>
</evidence>
<evidence type="ECO:0000313" key="5">
    <source>
        <dbReference type="Proteomes" id="UP000237752"/>
    </source>
</evidence>
<dbReference type="InterPro" id="IPR036409">
    <property type="entry name" value="Aldolase_II/adducin_N_sf"/>
</dbReference>
<comment type="caution">
    <text evidence="4">The sequence shown here is derived from an EMBL/GenBank/DDBJ whole genome shotgun (WGS) entry which is preliminary data.</text>
</comment>
<dbReference type="AlphaFoldDB" id="A0A2T0Z1G9"/>
<sequence>MTLRAKVWTSAFEDMRRVGAHAVSVGLALASGGNLSVRRPGSSEFVVTGRGTFLDRLGPESFALMNLDGDVLDGTEPSSEWKLHQRTYRARPEINAIVHLHPAHVVLLDALGKRIRLLTLDHVSYLPVINRIPFYPNGSDELADAAAGASIDCDCIVLGNHGCSTLSTTVEDAFRKALNLESAATATYRMLLLGDETTEFPRHLRATAIHG</sequence>
<organism evidence="4 5">
    <name type="scientific">Antricoccus suffuscus</name>
    <dbReference type="NCBI Taxonomy" id="1629062"/>
    <lineage>
        <taxon>Bacteria</taxon>
        <taxon>Bacillati</taxon>
        <taxon>Actinomycetota</taxon>
        <taxon>Actinomycetes</taxon>
        <taxon>Geodermatophilales</taxon>
        <taxon>Antricoccaceae</taxon>
        <taxon>Antricoccus</taxon>
    </lineage>
</organism>
<dbReference type="SUPFAM" id="SSF53639">
    <property type="entry name" value="AraD/HMP-PK domain-like"/>
    <property type="match status" value="1"/>
</dbReference>
<dbReference type="RefSeq" id="WP_106351117.1">
    <property type="nucleotide sequence ID" value="NZ_PVUE01000031.1"/>
</dbReference>
<dbReference type="SMART" id="SM01007">
    <property type="entry name" value="Aldolase_II"/>
    <property type="match status" value="1"/>
</dbReference>
<dbReference type="Proteomes" id="UP000237752">
    <property type="component" value="Unassembled WGS sequence"/>
</dbReference>
<dbReference type="InterPro" id="IPR050197">
    <property type="entry name" value="Aldolase_class_II_sugar_metab"/>
</dbReference>
<evidence type="ECO:0000313" key="4">
    <source>
        <dbReference type="EMBL" id="PRZ30180.1"/>
    </source>
</evidence>
<dbReference type="OrthoDB" id="9786287at2"/>
<name>A0A2T0Z1G9_9ACTN</name>
<dbReference type="GO" id="GO:0005829">
    <property type="term" value="C:cytosol"/>
    <property type="evidence" value="ECO:0007669"/>
    <property type="project" value="TreeGrafter"/>
</dbReference>
<keyword evidence="2" id="KW-0456">Lyase</keyword>
<accession>A0A2T0Z1G9</accession>
<gene>
    <name evidence="4" type="ORF">CLV47_13114</name>
</gene>
<dbReference type="EMBL" id="PVUE01000031">
    <property type="protein sequence ID" value="PRZ30180.1"/>
    <property type="molecule type" value="Genomic_DNA"/>
</dbReference>
<reference evidence="4 5" key="1">
    <citation type="submission" date="2018-03" db="EMBL/GenBank/DDBJ databases">
        <title>Genomic Encyclopedia of Archaeal and Bacterial Type Strains, Phase II (KMG-II): from individual species to whole genera.</title>
        <authorList>
            <person name="Goeker M."/>
        </authorList>
    </citation>
    <scope>NUCLEOTIDE SEQUENCE [LARGE SCALE GENOMIC DNA]</scope>
    <source>
        <strain evidence="4 5">DSM 100065</strain>
    </source>
</reference>
<dbReference type="Pfam" id="PF00596">
    <property type="entry name" value="Aldolase_II"/>
    <property type="match status" value="1"/>
</dbReference>
<dbReference type="GO" id="GO:0046872">
    <property type="term" value="F:metal ion binding"/>
    <property type="evidence" value="ECO:0007669"/>
    <property type="project" value="UniProtKB-KW"/>
</dbReference>
<feature type="domain" description="Class II aldolase/adducin N-terminal" evidence="3">
    <location>
        <begin position="13"/>
        <end position="188"/>
    </location>
</feature>
<dbReference type="PANTHER" id="PTHR22789:SF0">
    <property type="entry name" value="3-OXO-TETRONATE 4-PHOSPHATE DECARBOXYLASE-RELATED"/>
    <property type="match status" value="1"/>
</dbReference>
<dbReference type="PANTHER" id="PTHR22789">
    <property type="entry name" value="FUCULOSE PHOSPHATE ALDOLASE"/>
    <property type="match status" value="1"/>
</dbReference>
<keyword evidence="5" id="KW-1185">Reference proteome</keyword>